<dbReference type="PANTHER" id="PTHR30290">
    <property type="entry name" value="PERIPLASMIC BINDING COMPONENT OF ABC TRANSPORTER"/>
    <property type="match status" value="1"/>
</dbReference>
<dbReference type="InterPro" id="IPR030678">
    <property type="entry name" value="Peptide/Ni-bd"/>
</dbReference>
<dbReference type="PIRSF" id="PIRSF002741">
    <property type="entry name" value="MppA"/>
    <property type="match status" value="1"/>
</dbReference>
<accession>A0A9D5JWU4</accession>
<feature type="signal peptide" evidence="4">
    <location>
        <begin position="1"/>
        <end position="33"/>
    </location>
</feature>
<sequence length="561" mass="63688">MPLSRRNTRMKTRAFALLLFAMMVAGFASIGTAEDTLTIAIYQEPENLNTYIGVQTVITYVHRPFAEYLIDVNEKGEYYPVLVKEVPTVENGGVSEDGLTITYHLKEGVKWSDGEPFTSADVKFTWEAVMNEKNMVKSRSGYDLIESIETPDEHTAIVKYKEYYAPYLTRFAPVLPEHVLGDLPDINDAPYNRMPVGTGPFMVTEWVSGDHITMEKNPYYRNADQVKIDKIFFKITPSREVGIAQLKAGDVDVVWDLIETQIPEMEKDPDIDLYLANSLTSERLILNHSTPEPPHNGDPDYPHPILADLKVRKAIQYAIDKQLIVEKLLYGKAEVGTSEIPAGWAHNPDLEPSEYDLEKAKQLLEEAGWKVGEDGIREKDGVRMRLKITTTTGNKLREQVEQVLLSMLKKAGIELYIENVPSSVLFGSWANDADRKKGRYDIMMYTTGPGIDPQQQYEGYFHSKNIPTEENGGSGYNYTRHRDAELDNYLEIAGSAPSMEKRAEAYRKAQERVAEILPHIYLYRRLSINGIRSHVKGWIPNGYGIIDSVATWNIGDWYLEK</sequence>
<reference evidence="6" key="1">
    <citation type="submission" date="2019-11" db="EMBL/GenBank/DDBJ databases">
        <title>Microbial mats filling the niche in hypersaline microbial mats.</title>
        <authorList>
            <person name="Wong H.L."/>
            <person name="Macleod F.I."/>
            <person name="White R.A. III"/>
            <person name="Burns B.P."/>
        </authorList>
    </citation>
    <scope>NUCLEOTIDE SEQUENCE</scope>
    <source>
        <strain evidence="6">Rbin_158</strain>
    </source>
</reference>
<organism evidence="6 7">
    <name type="scientific">candidate division KSB3 bacterium</name>
    <dbReference type="NCBI Taxonomy" id="2044937"/>
    <lineage>
        <taxon>Bacteria</taxon>
        <taxon>candidate division KSB3</taxon>
    </lineage>
</organism>
<protein>
    <submittedName>
        <fullName evidence="6">Peptide ABC transporter substrate-binding protein</fullName>
    </submittedName>
</protein>
<evidence type="ECO:0000256" key="4">
    <source>
        <dbReference type="SAM" id="SignalP"/>
    </source>
</evidence>
<dbReference type="GO" id="GO:0015833">
    <property type="term" value="P:peptide transport"/>
    <property type="evidence" value="ECO:0007669"/>
    <property type="project" value="TreeGrafter"/>
</dbReference>
<proteinExistence type="inferred from homology"/>
<feature type="domain" description="Solute-binding protein family 5" evidence="5">
    <location>
        <begin position="93"/>
        <end position="466"/>
    </location>
</feature>
<evidence type="ECO:0000256" key="3">
    <source>
        <dbReference type="ARBA" id="ARBA00022729"/>
    </source>
</evidence>
<dbReference type="PANTHER" id="PTHR30290:SF9">
    <property type="entry name" value="OLIGOPEPTIDE-BINDING PROTEIN APPA"/>
    <property type="match status" value="1"/>
</dbReference>
<dbReference type="GO" id="GO:0043190">
    <property type="term" value="C:ATP-binding cassette (ABC) transporter complex"/>
    <property type="evidence" value="ECO:0007669"/>
    <property type="project" value="InterPro"/>
</dbReference>
<evidence type="ECO:0000259" key="5">
    <source>
        <dbReference type="Pfam" id="PF00496"/>
    </source>
</evidence>
<feature type="chain" id="PRO_5039293471" evidence="4">
    <location>
        <begin position="34"/>
        <end position="561"/>
    </location>
</feature>
<evidence type="ECO:0000256" key="2">
    <source>
        <dbReference type="ARBA" id="ARBA00022448"/>
    </source>
</evidence>
<evidence type="ECO:0000313" key="7">
    <source>
        <dbReference type="Proteomes" id="UP000649604"/>
    </source>
</evidence>
<dbReference type="EMBL" id="WJJP01000400">
    <property type="protein sequence ID" value="MBD3325372.1"/>
    <property type="molecule type" value="Genomic_DNA"/>
</dbReference>
<dbReference type="Proteomes" id="UP000649604">
    <property type="component" value="Unassembled WGS sequence"/>
</dbReference>
<dbReference type="Gene3D" id="3.10.105.10">
    <property type="entry name" value="Dipeptide-binding Protein, Domain 3"/>
    <property type="match status" value="1"/>
</dbReference>
<name>A0A9D5JWU4_9BACT</name>
<keyword evidence="3 4" id="KW-0732">Signal</keyword>
<comment type="similarity">
    <text evidence="1">Belongs to the bacterial solute-binding protein 5 family.</text>
</comment>
<evidence type="ECO:0000313" key="6">
    <source>
        <dbReference type="EMBL" id="MBD3325372.1"/>
    </source>
</evidence>
<dbReference type="Pfam" id="PF00496">
    <property type="entry name" value="SBP_bac_5"/>
    <property type="match status" value="1"/>
</dbReference>
<dbReference type="SUPFAM" id="SSF53850">
    <property type="entry name" value="Periplasmic binding protein-like II"/>
    <property type="match status" value="1"/>
</dbReference>
<dbReference type="AlphaFoldDB" id="A0A9D5JWU4"/>
<dbReference type="Gene3D" id="3.90.76.10">
    <property type="entry name" value="Dipeptide-binding Protein, Domain 1"/>
    <property type="match status" value="1"/>
</dbReference>
<dbReference type="CDD" id="cd08513">
    <property type="entry name" value="PBP2_thermophilic_Hb8_like"/>
    <property type="match status" value="1"/>
</dbReference>
<gene>
    <name evidence="6" type="ORF">GF339_12350</name>
</gene>
<dbReference type="Gene3D" id="3.40.190.10">
    <property type="entry name" value="Periplasmic binding protein-like II"/>
    <property type="match status" value="1"/>
</dbReference>
<dbReference type="InterPro" id="IPR000914">
    <property type="entry name" value="SBP_5_dom"/>
</dbReference>
<comment type="caution">
    <text evidence="6">The sequence shown here is derived from an EMBL/GenBank/DDBJ whole genome shotgun (WGS) entry which is preliminary data.</text>
</comment>
<evidence type="ECO:0000256" key="1">
    <source>
        <dbReference type="ARBA" id="ARBA00005695"/>
    </source>
</evidence>
<dbReference type="InterPro" id="IPR039424">
    <property type="entry name" value="SBP_5"/>
</dbReference>
<dbReference type="GO" id="GO:0042597">
    <property type="term" value="C:periplasmic space"/>
    <property type="evidence" value="ECO:0007669"/>
    <property type="project" value="UniProtKB-ARBA"/>
</dbReference>
<dbReference type="GO" id="GO:1904680">
    <property type="term" value="F:peptide transmembrane transporter activity"/>
    <property type="evidence" value="ECO:0007669"/>
    <property type="project" value="TreeGrafter"/>
</dbReference>
<keyword evidence="2" id="KW-0813">Transport</keyword>